<keyword evidence="2" id="KW-0808">Transferase</keyword>
<comment type="caution">
    <text evidence="3">The sequence shown here is derived from an EMBL/GenBank/DDBJ whole genome shotgun (WGS) entry which is preliminary data.</text>
</comment>
<dbReference type="GO" id="GO:0008168">
    <property type="term" value="F:methyltransferase activity"/>
    <property type="evidence" value="ECO:0007669"/>
    <property type="project" value="UniProtKB-KW"/>
</dbReference>
<dbReference type="RefSeq" id="WP_151452684.1">
    <property type="nucleotide sequence ID" value="NZ_JAVRFL010000008.1"/>
</dbReference>
<dbReference type="PANTHER" id="PTHR40048:SF1">
    <property type="entry name" value="RHAMNOSYL O-METHYLTRANSFERASE"/>
    <property type="match status" value="1"/>
</dbReference>
<dbReference type="Proteomes" id="UP001180973">
    <property type="component" value="Unassembled WGS sequence"/>
</dbReference>
<dbReference type="Pfam" id="PF04989">
    <property type="entry name" value="RMNT_CmcI"/>
    <property type="match status" value="1"/>
</dbReference>
<gene>
    <name evidence="3" type="ORF">RM555_08625</name>
</gene>
<accession>A0ABU2WVG0</accession>
<dbReference type="InterPro" id="IPR029063">
    <property type="entry name" value="SAM-dependent_MTases_sf"/>
</dbReference>
<dbReference type="EMBL" id="JAVRFL010000008">
    <property type="protein sequence ID" value="MDT0529057.1"/>
    <property type="molecule type" value="Genomic_DNA"/>
</dbReference>
<dbReference type="InterPro" id="IPR007072">
    <property type="entry name" value="RNMT_CmcI"/>
</dbReference>
<evidence type="ECO:0000256" key="1">
    <source>
        <dbReference type="ARBA" id="ARBA00022603"/>
    </source>
</evidence>
<name>A0ABU2WVG0_9ACTN</name>
<evidence type="ECO:0000313" key="4">
    <source>
        <dbReference type="Proteomes" id="UP001180973"/>
    </source>
</evidence>
<dbReference type="SUPFAM" id="SSF53335">
    <property type="entry name" value="S-adenosyl-L-methionine-dependent methyltransferases"/>
    <property type="match status" value="1"/>
</dbReference>
<dbReference type="GO" id="GO:0032259">
    <property type="term" value="P:methylation"/>
    <property type="evidence" value="ECO:0007669"/>
    <property type="project" value="UniProtKB-KW"/>
</dbReference>
<dbReference type="Gene3D" id="3.40.50.150">
    <property type="entry name" value="Vaccinia Virus protein VP39"/>
    <property type="match status" value="1"/>
</dbReference>
<keyword evidence="4" id="KW-1185">Reference proteome</keyword>
<protein>
    <submittedName>
        <fullName evidence="3">CmcI family methyltransferase</fullName>
    </submittedName>
</protein>
<evidence type="ECO:0000313" key="3">
    <source>
        <dbReference type="EMBL" id="MDT0529057.1"/>
    </source>
</evidence>
<evidence type="ECO:0000256" key="2">
    <source>
        <dbReference type="ARBA" id="ARBA00022679"/>
    </source>
</evidence>
<dbReference type="PANTHER" id="PTHR40048">
    <property type="entry name" value="RHAMNOSYL O-METHYLTRANSFERASE"/>
    <property type="match status" value="1"/>
</dbReference>
<keyword evidence="1 3" id="KW-0489">Methyltransferase</keyword>
<reference evidence="3" key="1">
    <citation type="submission" date="2023-09" db="EMBL/GenBank/DDBJ databases">
        <title>30 novel species of actinomycetes from the DSMZ collection.</title>
        <authorList>
            <person name="Nouioui I."/>
        </authorList>
    </citation>
    <scope>NUCLEOTIDE SEQUENCE</scope>
    <source>
        <strain evidence="3">DSM 115977</strain>
    </source>
</reference>
<sequence length="226" mass="25254">MDADVSGAVDTFQRAFYKSKVWRRRTWLGVACHQNPMDMWMIQEIIHETRPDLIIETGTRHGGSALYYATMLGLVGNGRVATVDVKPEHLAGPSGWIDGEGMAVDSPYFDRVDTMTGSSVDPAVVAQMREKAQAVERVMVILDSDHSKQHVLAELAAYADLVTPGCYLIVQDTNLSGHPVQAGPWEPGDGPWEALEEFLPDQRFEVDRSKEELMFTWFPGGYLRRV</sequence>
<organism evidence="3 4">
    <name type="scientific">Micromonospora reichwaldensis</name>
    <dbReference type="NCBI Taxonomy" id="3075516"/>
    <lineage>
        <taxon>Bacteria</taxon>
        <taxon>Bacillati</taxon>
        <taxon>Actinomycetota</taxon>
        <taxon>Actinomycetes</taxon>
        <taxon>Micromonosporales</taxon>
        <taxon>Micromonosporaceae</taxon>
        <taxon>Micromonospora</taxon>
    </lineage>
</organism>
<proteinExistence type="predicted"/>